<evidence type="ECO:0000259" key="1">
    <source>
        <dbReference type="Pfam" id="PF00501"/>
    </source>
</evidence>
<dbReference type="SUPFAM" id="SSF56801">
    <property type="entry name" value="Acetyl-CoA synthetase-like"/>
    <property type="match status" value="1"/>
</dbReference>
<dbReference type="EMBL" id="CAFAAI010000102">
    <property type="protein sequence ID" value="CAB4795208.1"/>
    <property type="molecule type" value="Genomic_DNA"/>
</dbReference>
<dbReference type="InterPro" id="IPR042099">
    <property type="entry name" value="ANL_N_sf"/>
</dbReference>
<dbReference type="InterPro" id="IPR000873">
    <property type="entry name" value="AMP-dep_synth/lig_dom"/>
</dbReference>
<sequence>MWEHHADRFPEATAQVQGDRVFTWSQFDRRADGIAATLLAAGAHHQDKVAQYMYNCPEYLESMFGMYKAGLVPVNTNYRYTDDELKYLWNNADAVAVVFHGSFAPRCATLREQLPAIRTWIWVDDGSEPCPEWAVAYETAAASATSRTVAPWGRSPDDLYMLYTGGTTGMPKGVMWRQDDVIGSLDAASKQPLPPVPGWAQLEQRIVKPGPRNLPAAPLMHGTGAFNAMWNLSLAGSVVTLQGRHFDPIELLDTIALQRVNSMSIVGDAFAKPLLRALDAEPNRWDISSLRVIVSSGVMWSAASKAGLLRHNARLILIDSLGSSEAIGMANNTTSADGAGETAKFTLTPHTKVLTDDGREVVPGSGERGRVALRGRTPVGYYKDPEKSASTFITFDGVRWSIPGDFAEVEADGTVKLLGRGSQCINTGGEKVYPEEVEEALKHHPTVADAAVVGLPDERFGEAITALVEPHDGAVINEAELIAHVKIHLAAYKAPKRVLTIDTIGRAANGKLDYKRLKAEAVAQLGGPADAG</sequence>
<feature type="domain" description="AMP-dependent synthetase/ligase" evidence="1">
    <location>
        <begin position="3"/>
        <end position="377"/>
    </location>
</feature>
<dbReference type="Pfam" id="PF13193">
    <property type="entry name" value="AMP-binding_C"/>
    <property type="match status" value="1"/>
</dbReference>
<dbReference type="Gene3D" id="3.40.50.12780">
    <property type="entry name" value="N-terminal domain of ligase-like"/>
    <property type="match status" value="1"/>
</dbReference>
<gene>
    <name evidence="3" type="ORF">UFOPK2992_00701</name>
</gene>
<organism evidence="3">
    <name type="scientific">freshwater metagenome</name>
    <dbReference type="NCBI Taxonomy" id="449393"/>
    <lineage>
        <taxon>unclassified sequences</taxon>
        <taxon>metagenomes</taxon>
        <taxon>ecological metagenomes</taxon>
    </lineage>
</organism>
<evidence type="ECO:0000313" key="3">
    <source>
        <dbReference type="EMBL" id="CAB4795208.1"/>
    </source>
</evidence>
<dbReference type="PROSITE" id="PS00455">
    <property type="entry name" value="AMP_BINDING"/>
    <property type="match status" value="1"/>
</dbReference>
<dbReference type="InterPro" id="IPR025110">
    <property type="entry name" value="AMP-bd_C"/>
</dbReference>
<accession>A0A6J6XJ27</accession>
<evidence type="ECO:0000259" key="2">
    <source>
        <dbReference type="Pfam" id="PF13193"/>
    </source>
</evidence>
<dbReference type="PANTHER" id="PTHR43767:SF1">
    <property type="entry name" value="NONRIBOSOMAL PEPTIDE SYNTHASE PES1 (EUROFUNG)-RELATED"/>
    <property type="match status" value="1"/>
</dbReference>
<dbReference type="AlphaFoldDB" id="A0A6J6XJ27"/>
<dbReference type="NCBIfam" id="NF005863">
    <property type="entry name" value="PRK07798.1"/>
    <property type="match status" value="1"/>
</dbReference>
<dbReference type="InterPro" id="IPR020845">
    <property type="entry name" value="AMP-binding_CS"/>
</dbReference>
<dbReference type="PANTHER" id="PTHR43767">
    <property type="entry name" value="LONG-CHAIN-FATTY-ACID--COA LIGASE"/>
    <property type="match status" value="1"/>
</dbReference>
<dbReference type="InterPro" id="IPR050237">
    <property type="entry name" value="ATP-dep_AMP-bd_enzyme"/>
</dbReference>
<reference evidence="3" key="1">
    <citation type="submission" date="2020-05" db="EMBL/GenBank/DDBJ databases">
        <authorList>
            <person name="Chiriac C."/>
            <person name="Salcher M."/>
            <person name="Ghai R."/>
            <person name="Kavagutti S V."/>
        </authorList>
    </citation>
    <scope>NUCLEOTIDE SEQUENCE</scope>
</reference>
<dbReference type="Pfam" id="PF00501">
    <property type="entry name" value="AMP-binding"/>
    <property type="match status" value="1"/>
</dbReference>
<proteinExistence type="predicted"/>
<dbReference type="InterPro" id="IPR045851">
    <property type="entry name" value="AMP-bd_C_sf"/>
</dbReference>
<name>A0A6J6XJ27_9ZZZZ</name>
<protein>
    <submittedName>
        <fullName evidence="3">Unannotated protein</fullName>
    </submittedName>
</protein>
<dbReference type="Gene3D" id="3.30.300.30">
    <property type="match status" value="1"/>
</dbReference>
<feature type="domain" description="AMP-binding enzyme C-terminal" evidence="2">
    <location>
        <begin position="436"/>
        <end position="511"/>
    </location>
</feature>
<dbReference type="GO" id="GO:0016878">
    <property type="term" value="F:acid-thiol ligase activity"/>
    <property type="evidence" value="ECO:0007669"/>
    <property type="project" value="UniProtKB-ARBA"/>
</dbReference>